<evidence type="ECO:0000313" key="2">
    <source>
        <dbReference type="EMBL" id="PJA20540.1"/>
    </source>
</evidence>
<proteinExistence type="predicted"/>
<sequence length="324" mass="37329">MKNSPKKIIGGVIILIAIGFIITNLTIKQNQKEKQIYIYKNLITQIDSFHTEIKTLSPSVSEKDQLQEELRKMKTYAQGTKDKVKYLSMEASNANSLALNESIEKTNKYLSGFEQLANLSITQDALKAKSDSMLKTLENFRLTAQVYGSPDEGDTTEAIDRAFKLSNSFDKARKSIRLAGDTPKINNDRVIVVGNYWTNPEYSDYRQQIFQIVAEYSNGRKSLSRVLSHYDKGILNDNDRSQWSTELNKRRDLLNRINSLSDQIPPYSIYKEHHNLLQQMLSYAIEAMENFANNENSSNRRYLSYISSKNTTIMNRLKRFYGIR</sequence>
<accession>A0A2M7W490</accession>
<dbReference type="Proteomes" id="UP000230137">
    <property type="component" value="Unassembled WGS sequence"/>
</dbReference>
<keyword evidence="1" id="KW-1133">Transmembrane helix</keyword>
<organism evidence="2 3">
    <name type="scientific">Candidatus Berkelbacteria bacterium CG_4_10_14_0_2_um_filter_35_9_33_12</name>
    <dbReference type="NCBI Taxonomy" id="1974499"/>
    <lineage>
        <taxon>Bacteria</taxon>
        <taxon>Candidatus Berkelbacteria</taxon>
    </lineage>
</organism>
<dbReference type="EMBL" id="PFQF01000025">
    <property type="protein sequence ID" value="PJA20540.1"/>
    <property type="molecule type" value="Genomic_DNA"/>
</dbReference>
<keyword evidence="1" id="KW-0472">Membrane</keyword>
<protein>
    <submittedName>
        <fullName evidence="2">Uncharacterized protein</fullName>
    </submittedName>
</protein>
<evidence type="ECO:0000256" key="1">
    <source>
        <dbReference type="SAM" id="Phobius"/>
    </source>
</evidence>
<keyword evidence="1" id="KW-0812">Transmembrane</keyword>
<name>A0A2M7W490_9BACT</name>
<feature type="transmembrane region" description="Helical" evidence="1">
    <location>
        <begin position="7"/>
        <end position="27"/>
    </location>
</feature>
<dbReference type="AlphaFoldDB" id="A0A2M7W490"/>
<comment type="caution">
    <text evidence="2">The sequence shown here is derived from an EMBL/GenBank/DDBJ whole genome shotgun (WGS) entry which is preliminary data.</text>
</comment>
<gene>
    <name evidence="2" type="ORF">COX60_01355</name>
</gene>
<evidence type="ECO:0000313" key="3">
    <source>
        <dbReference type="Proteomes" id="UP000230137"/>
    </source>
</evidence>
<reference evidence="3" key="1">
    <citation type="submission" date="2017-09" db="EMBL/GenBank/DDBJ databases">
        <title>Depth-based differentiation of microbial function through sediment-hosted aquifers and enrichment of novel symbionts in the deep terrestrial subsurface.</title>
        <authorList>
            <person name="Probst A.J."/>
            <person name="Ladd B."/>
            <person name="Jarett J.K."/>
            <person name="Geller-Mcgrath D.E."/>
            <person name="Sieber C.M.K."/>
            <person name="Emerson J.B."/>
            <person name="Anantharaman K."/>
            <person name="Thomas B.C."/>
            <person name="Malmstrom R."/>
            <person name="Stieglmeier M."/>
            <person name="Klingl A."/>
            <person name="Woyke T."/>
            <person name="Ryan C.M."/>
            <person name="Banfield J.F."/>
        </authorList>
    </citation>
    <scope>NUCLEOTIDE SEQUENCE [LARGE SCALE GENOMIC DNA]</scope>
</reference>